<dbReference type="GO" id="GO:0006644">
    <property type="term" value="P:phospholipid metabolic process"/>
    <property type="evidence" value="ECO:0007669"/>
    <property type="project" value="InterPro"/>
</dbReference>
<evidence type="ECO:0000313" key="1">
    <source>
        <dbReference type="EMBL" id="TDL90537.1"/>
    </source>
</evidence>
<dbReference type="GO" id="GO:0004623">
    <property type="term" value="F:phospholipase A2 activity"/>
    <property type="evidence" value="ECO:0007669"/>
    <property type="project" value="InterPro"/>
</dbReference>
<dbReference type="Proteomes" id="UP000294562">
    <property type="component" value="Unassembled WGS sequence"/>
</dbReference>
<gene>
    <name evidence="1" type="ORF">E2L05_05130</name>
</gene>
<reference evidence="1 2" key="1">
    <citation type="submission" date="2019-03" db="EMBL/GenBank/DDBJ databases">
        <title>Rhodobacteraceae bacterium SM1902, a new member of the family Rhodobacteraceae isolated from Yantai.</title>
        <authorList>
            <person name="Sun Y."/>
        </authorList>
    </citation>
    <scope>NUCLEOTIDE SEQUENCE [LARGE SCALE GENOMIC DNA]</scope>
    <source>
        <strain evidence="1 2">SM1902</strain>
    </source>
</reference>
<keyword evidence="2" id="KW-1185">Reference proteome</keyword>
<accession>A0A4R6B1J2</accession>
<dbReference type="EMBL" id="SMZO01000008">
    <property type="protein sequence ID" value="TDL90537.1"/>
    <property type="molecule type" value="Genomic_DNA"/>
</dbReference>
<name>A0A4R6B1J2_9RHOB</name>
<evidence type="ECO:0000313" key="2">
    <source>
        <dbReference type="Proteomes" id="UP000294562"/>
    </source>
</evidence>
<organism evidence="1 2">
    <name type="scientific">Meridianimarinicoccus aquatilis</name>
    <dbReference type="NCBI Taxonomy" id="2552766"/>
    <lineage>
        <taxon>Bacteria</taxon>
        <taxon>Pseudomonadati</taxon>
        <taxon>Pseudomonadota</taxon>
        <taxon>Alphaproteobacteria</taxon>
        <taxon>Rhodobacterales</taxon>
        <taxon>Paracoccaceae</taxon>
        <taxon>Meridianimarinicoccus</taxon>
    </lineage>
</organism>
<protein>
    <submittedName>
        <fullName evidence="1">Uncharacterized protein</fullName>
    </submittedName>
</protein>
<comment type="caution">
    <text evidence="1">The sequence shown here is derived from an EMBL/GenBank/DDBJ whole genome shotgun (WGS) entry which is preliminary data.</text>
</comment>
<proteinExistence type="predicted"/>
<dbReference type="OrthoDB" id="7855474at2"/>
<dbReference type="SUPFAM" id="SSF48619">
    <property type="entry name" value="Phospholipase A2, PLA2"/>
    <property type="match status" value="1"/>
</dbReference>
<dbReference type="InterPro" id="IPR036444">
    <property type="entry name" value="PLipase_A2_dom_sf"/>
</dbReference>
<sequence>MRVVADAGGTPVPFTTDGCSGGLSAGWALLSDVVPGFSQTYDAEPPWESCCVTHDRAYHAVEGAQDIEQSYAARLTADLALHTCVATTGAADDPTPLPYDQLADAMFNAVRLGGGPCSGLPWRWGYGFAQCLPEFP</sequence>
<dbReference type="AlphaFoldDB" id="A0A4R6B1J2"/>
<dbReference type="GO" id="GO:0050482">
    <property type="term" value="P:arachidonate secretion"/>
    <property type="evidence" value="ECO:0007669"/>
    <property type="project" value="InterPro"/>
</dbReference>